<feature type="signal peptide" evidence="1">
    <location>
        <begin position="1"/>
        <end position="22"/>
    </location>
</feature>
<dbReference type="RefSeq" id="WP_011612444.1">
    <property type="nucleotide sequence ID" value="NC_008312.1"/>
</dbReference>
<dbReference type="OrthoDB" id="9807600at2"/>
<name>Q110I9_TRIEI</name>
<dbReference type="KEGG" id="ter:Tery_2918"/>
<dbReference type="EMBL" id="CP000393">
    <property type="protein sequence ID" value="ABG52085.1"/>
    <property type="molecule type" value="Genomic_DNA"/>
</dbReference>
<proteinExistence type="predicted"/>
<evidence type="ECO:0000313" key="2">
    <source>
        <dbReference type="EMBL" id="ABG52085.1"/>
    </source>
</evidence>
<gene>
    <name evidence="2" type="ordered locus">Tery_2918</name>
</gene>
<feature type="chain" id="PRO_5004179948" description="Phosphoribosyl-AMP cyclohydrolase" evidence="1">
    <location>
        <begin position="23"/>
        <end position="177"/>
    </location>
</feature>
<accession>Q110I9</accession>
<dbReference type="AlphaFoldDB" id="Q110I9"/>
<reference evidence="2" key="1">
    <citation type="submission" date="2006-06" db="EMBL/GenBank/DDBJ databases">
        <title>Complete sequence of Trichodesmium erythraeum IMS101.</title>
        <authorList>
            <consortium name="US DOE Joint Genome Institute"/>
            <person name="Copeland A."/>
            <person name="Lucas S."/>
            <person name="Lapidus A."/>
            <person name="Barry K."/>
            <person name="Detter J.C."/>
            <person name="Glavina del Rio T."/>
            <person name="Hammon N."/>
            <person name="Israni S."/>
            <person name="Dalin E."/>
            <person name="Tice H."/>
            <person name="Pitluck S."/>
            <person name="Kiss H."/>
            <person name="Munk A.C."/>
            <person name="Brettin T."/>
            <person name="Bruce D."/>
            <person name="Han C."/>
            <person name="Tapia R."/>
            <person name="Gilna P."/>
            <person name="Schmutz J."/>
            <person name="Larimer F."/>
            <person name="Land M."/>
            <person name="Hauser L."/>
            <person name="Kyrpides N."/>
            <person name="Kim E."/>
            <person name="Richardson P."/>
        </authorList>
    </citation>
    <scope>NUCLEOTIDE SEQUENCE [LARGE SCALE GENOMIC DNA]</scope>
    <source>
        <strain evidence="2">IMS101</strain>
    </source>
</reference>
<evidence type="ECO:0000256" key="1">
    <source>
        <dbReference type="SAM" id="SignalP"/>
    </source>
</evidence>
<dbReference type="PIRSF" id="PIRSF028288">
    <property type="entry name" value="UCP028288"/>
    <property type="match status" value="1"/>
</dbReference>
<dbReference type="HOGENOM" id="CLU_100902_1_0_3"/>
<evidence type="ECO:0008006" key="3">
    <source>
        <dbReference type="Google" id="ProtNLM"/>
    </source>
</evidence>
<dbReference type="Gene3D" id="3.10.450.50">
    <property type="match status" value="1"/>
</dbReference>
<organism evidence="2">
    <name type="scientific">Trichodesmium erythraeum (strain IMS101)</name>
    <dbReference type="NCBI Taxonomy" id="203124"/>
    <lineage>
        <taxon>Bacteria</taxon>
        <taxon>Bacillati</taxon>
        <taxon>Cyanobacteriota</taxon>
        <taxon>Cyanophyceae</taxon>
        <taxon>Oscillatoriophycideae</taxon>
        <taxon>Oscillatoriales</taxon>
        <taxon>Microcoleaceae</taxon>
        <taxon>Trichodesmium</taxon>
    </lineage>
</organism>
<dbReference type="eggNOG" id="COG4337">
    <property type="taxonomic scope" value="Bacteria"/>
</dbReference>
<dbReference type="InterPro" id="IPR016878">
    <property type="entry name" value="MICAH-like"/>
</dbReference>
<protein>
    <recommendedName>
        <fullName evidence="3">Phosphoribosyl-AMP cyclohydrolase</fullName>
    </recommendedName>
</protein>
<sequence length="177" mass="19581">MIKGVLGSILAWVFLMSSPAIAQPITEAEVEEAQKVWAQGIVAIGAAYLNNGDYKKLAENHVDTLYGYDEGAVLFKPTKASADQFRLTEDEAVSYFVGGIVQEDTGFALQPWMAVRFENADIITDSDSAVAMGNYYFKDVKTQKEVKVEYTFGYIRGEDGKLLINVHHSALPYKPTK</sequence>
<keyword evidence="1" id="KW-0732">Signal</keyword>